<name>A0A5N5QKE0_9AGAM</name>
<organism evidence="1 2">
    <name type="scientific">Ceratobasidium theobromae</name>
    <dbReference type="NCBI Taxonomy" id="1582974"/>
    <lineage>
        <taxon>Eukaryota</taxon>
        <taxon>Fungi</taxon>
        <taxon>Dikarya</taxon>
        <taxon>Basidiomycota</taxon>
        <taxon>Agaricomycotina</taxon>
        <taxon>Agaricomycetes</taxon>
        <taxon>Cantharellales</taxon>
        <taxon>Ceratobasidiaceae</taxon>
        <taxon>Ceratobasidium</taxon>
    </lineage>
</organism>
<protein>
    <submittedName>
        <fullName evidence="1">Uncharacterized protein</fullName>
    </submittedName>
</protein>
<gene>
    <name evidence="1" type="ORF">CTheo_4351</name>
</gene>
<accession>A0A5N5QKE0</accession>
<dbReference type="AlphaFoldDB" id="A0A5N5QKE0"/>
<dbReference type="EMBL" id="SSOP01000073">
    <property type="protein sequence ID" value="KAB5592200.1"/>
    <property type="molecule type" value="Genomic_DNA"/>
</dbReference>
<comment type="caution">
    <text evidence="1">The sequence shown here is derived from an EMBL/GenBank/DDBJ whole genome shotgun (WGS) entry which is preliminary data.</text>
</comment>
<dbReference type="Proteomes" id="UP000383932">
    <property type="component" value="Unassembled WGS sequence"/>
</dbReference>
<proteinExistence type="predicted"/>
<evidence type="ECO:0000313" key="1">
    <source>
        <dbReference type="EMBL" id="KAB5592200.1"/>
    </source>
</evidence>
<evidence type="ECO:0000313" key="2">
    <source>
        <dbReference type="Proteomes" id="UP000383932"/>
    </source>
</evidence>
<reference evidence="1 2" key="1">
    <citation type="journal article" date="2019" name="Fungal Biol. Biotechnol.">
        <title>Draft genome sequence of fastidious pathogen Ceratobasidium theobromae, which causes vascular-streak dieback in Theobroma cacao.</title>
        <authorList>
            <person name="Ali S.S."/>
            <person name="Asman A."/>
            <person name="Shao J."/>
            <person name="Firmansyah A.P."/>
            <person name="Susilo A.W."/>
            <person name="Rosmana A."/>
            <person name="McMahon P."/>
            <person name="Junaid M."/>
            <person name="Guest D."/>
            <person name="Kheng T.Y."/>
            <person name="Meinhardt L.W."/>
            <person name="Bailey B.A."/>
        </authorList>
    </citation>
    <scope>NUCLEOTIDE SEQUENCE [LARGE SCALE GENOMIC DNA]</scope>
    <source>
        <strain evidence="1 2">CT2</strain>
    </source>
</reference>
<sequence>MMVCARHIAMYGAPGQPSSRRGIKWQVVSPDSLELSFSPSVADVSPAVPRVSLADDLQVASVVWGLEVSLTVESLDEAHHPGCGSPMQEG</sequence>
<keyword evidence="2" id="KW-1185">Reference proteome</keyword>